<accession>A0A423XLR7</accession>
<dbReference type="Proteomes" id="UP000285146">
    <property type="component" value="Unassembled WGS sequence"/>
</dbReference>
<evidence type="ECO:0000256" key="2">
    <source>
        <dbReference type="SAM" id="Phobius"/>
    </source>
</evidence>
<dbReference type="EMBL" id="LKEB01000003">
    <property type="protein sequence ID" value="ROW17331.1"/>
    <property type="molecule type" value="Genomic_DNA"/>
</dbReference>
<evidence type="ECO:0000313" key="4">
    <source>
        <dbReference type="Proteomes" id="UP000285146"/>
    </source>
</evidence>
<dbReference type="InterPro" id="IPR021986">
    <property type="entry name" value="Spherulin4"/>
</dbReference>
<evidence type="ECO:0000256" key="1">
    <source>
        <dbReference type="SAM" id="MobiDB-lite"/>
    </source>
</evidence>
<feature type="transmembrane region" description="Helical" evidence="2">
    <location>
        <begin position="466"/>
        <end position="485"/>
    </location>
</feature>
<dbReference type="PANTHER" id="PTHR35040">
    <property type="match status" value="1"/>
</dbReference>
<proteinExistence type="predicted"/>
<protein>
    <submittedName>
        <fullName evidence="3">Uncharacterized protein</fullName>
    </submittedName>
</protein>
<feature type="transmembrane region" description="Helical" evidence="2">
    <location>
        <begin position="41"/>
        <end position="61"/>
    </location>
</feature>
<keyword evidence="2" id="KW-0812">Transmembrane</keyword>
<feature type="compositionally biased region" description="Basic and acidic residues" evidence="1">
    <location>
        <begin position="72"/>
        <end position="85"/>
    </location>
</feature>
<sequence>MPPATRPHPTVITRILQARQSAETMDRADTASSGSNIDSGAIAGIIIGSILGFLLILWIVCRTSNTGAPPQESRRPVWHEDDVSARRSRSRHRRRKSRGRHYVQDMHPRRSSREVRMAMQPVRHQAHHPGMKYHVAAAAFAALALARTDLMVPLYVYPGNMTWTNPEWSAAVEAIQDNPDLHFYIIINPNNGPRNTSDSTGFNGGFCQVYNNTDYIAHGCNRDWTTHISAISKLSNAQTIGYVYTNYGQRPVEETKADILEWSQWDKEPTWNAGETADISIHGLWFDEVSTSSDNGSDYLELVQYANDTFNAKGSNRGRYSVILNSGPISDTAYEAELFNMSSAVVTKETCYTSDPASLGVSWDCPEPYSPFELKSLAKGDGLPQNSDFLPQTVIIVHQFRGPPTATLQTLREQIDGVVKLGVHSTYFTSGSYHNTTILPASIGNVSSILIEANDATRWTDGCATWWIWLPLLCAYLNGHLYWMFE</sequence>
<dbReference type="AlphaFoldDB" id="A0A423XLR7"/>
<organism evidence="3 4">
    <name type="scientific">Cytospora leucostoma</name>
    <dbReference type="NCBI Taxonomy" id="1230097"/>
    <lineage>
        <taxon>Eukaryota</taxon>
        <taxon>Fungi</taxon>
        <taxon>Dikarya</taxon>
        <taxon>Ascomycota</taxon>
        <taxon>Pezizomycotina</taxon>
        <taxon>Sordariomycetes</taxon>
        <taxon>Sordariomycetidae</taxon>
        <taxon>Diaporthales</taxon>
        <taxon>Cytosporaceae</taxon>
        <taxon>Cytospora</taxon>
    </lineage>
</organism>
<name>A0A423XLR7_9PEZI</name>
<reference evidence="3 4" key="1">
    <citation type="submission" date="2015-09" db="EMBL/GenBank/DDBJ databases">
        <title>Host preference determinants of Valsa canker pathogens revealed by comparative genomics.</title>
        <authorList>
            <person name="Yin Z."/>
            <person name="Huang L."/>
        </authorList>
    </citation>
    <scope>NUCLEOTIDE SEQUENCE [LARGE SCALE GENOMIC DNA]</scope>
    <source>
        <strain evidence="3 4">SXYLt</strain>
    </source>
</reference>
<dbReference type="InParanoid" id="A0A423XLR7"/>
<dbReference type="OrthoDB" id="5342184at2759"/>
<keyword evidence="2" id="KW-0472">Membrane</keyword>
<keyword evidence="2" id="KW-1133">Transmembrane helix</keyword>
<evidence type="ECO:0000313" key="3">
    <source>
        <dbReference type="EMBL" id="ROW17331.1"/>
    </source>
</evidence>
<feature type="region of interest" description="Disordered" evidence="1">
    <location>
        <begin position="67"/>
        <end position="114"/>
    </location>
</feature>
<comment type="caution">
    <text evidence="3">The sequence shown here is derived from an EMBL/GenBank/DDBJ whole genome shotgun (WGS) entry which is preliminary data.</text>
</comment>
<keyword evidence="4" id="KW-1185">Reference proteome</keyword>
<feature type="compositionally biased region" description="Basic and acidic residues" evidence="1">
    <location>
        <begin position="102"/>
        <end position="114"/>
    </location>
</feature>
<gene>
    <name evidence="3" type="ORF">VPNG_01326</name>
</gene>
<dbReference type="PANTHER" id="PTHR35040:SF7">
    <property type="entry name" value="FIBRONECTIN TYPE-III DOMAIN-CONTAINING PROTEIN-RELATED"/>
    <property type="match status" value="1"/>
</dbReference>
<dbReference type="Pfam" id="PF12138">
    <property type="entry name" value="Spherulin4"/>
    <property type="match status" value="1"/>
</dbReference>
<feature type="compositionally biased region" description="Basic residues" evidence="1">
    <location>
        <begin position="86"/>
        <end position="101"/>
    </location>
</feature>